<dbReference type="Pfam" id="PF26639">
    <property type="entry name" value="Het-6_barrel"/>
    <property type="match status" value="1"/>
</dbReference>
<keyword evidence="3" id="KW-1185">Reference proteome</keyword>
<evidence type="ECO:0000259" key="1">
    <source>
        <dbReference type="Pfam" id="PF06985"/>
    </source>
</evidence>
<dbReference type="InterPro" id="IPR010730">
    <property type="entry name" value="HET"/>
</dbReference>
<dbReference type="PANTHER" id="PTHR24148:SF73">
    <property type="entry name" value="HET DOMAIN PROTEIN (AFU_ORTHOLOGUE AFUA_8G01020)"/>
    <property type="match status" value="1"/>
</dbReference>
<proteinExistence type="predicted"/>
<dbReference type="AlphaFoldDB" id="A0A9P4P5X3"/>
<name>A0A9P4P5X3_9PLEO</name>
<dbReference type="Pfam" id="PF06985">
    <property type="entry name" value="HET"/>
    <property type="match status" value="1"/>
</dbReference>
<dbReference type="EMBL" id="MU001514">
    <property type="protein sequence ID" value="KAF2437955.1"/>
    <property type="molecule type" value="Genomic_DNA"/>
</dbReference>
<accession>A0A9P4P5X3</accession>
<sequence length="553" mass="61741">MDLYTKLSPLEDGQIRLLQVSQCSNTSEISCALTVVSLRSQPSYFALSYTWGSPFPNYSERQDTSADLAITCNGVKIPVKPNLYDFLLRCARHPDSSYRERLWVDAVCINQKNHLERSKQVQLIGDIYKLAARVVVWLGVEDDTTAEAVELMREFAATEPAVLLRLQFPAASQDPLSDSRHWHAVARFFERNWCASDADAEFANSVRTRRVHFPAKLAATKASKLSSSGDGLLYALIRSRVSKCEDTRDKLYSQLKLGNADIFPTYDDDEAQVYITAATYILQHSDNLLLLTCVEGSDFQNISNLPSWVPDWSVTKDLGLRITGYRHFTAAGSLPRTVTVLNGGRVLQIQAARIDSITSSAETKGEILDFSRPTRLWAMLAHLDDIYAPTGQSKEEYPALGSPLRESFAKWILWRYLAAARKSPFLESSSFPAPGSSESTLPSREAILALVKQASPEDRAAVEKDASMFHSHYSHALFVRPFRTREGFLGLGTQSLRDGDGVWVVPGCRVPLILRRVEGSQRYRLVGGTVLHGFMNGEALERDGVDFDMVELE</sequence>
<organism evidence="2 3">
    <name type="scientific">Karstenula rhodostoma CBS 690.94</name>
    <dbReference type="NCBI Taxonomy" id="1392251"/>
    <lineage>
        <taxon>Eukaryota</taxon>
        <taxon>Fungi</taxon>
        <taxon>Dikarya</taxon>
        <taxon>Ascomycota</taxon>
        <taxon>Pezizomycotina</taxon>
        <taxon>Dothideomycetes</taxon>
        <taxon>Pleosporomycetidae</taxon>
        <taxon>Pleosporales</taxon>
        <taxon>Massarineae</taxon>
        <taxon>Didymosphaeriaceae</taxon>
        <taxon>Karstenula</taxon>
    </lineage>
</organism>
<dbReference type="PANTHER" id="PTHR24148">
    <property type="entry name" value="ANKYRIN REPEAT DOMAIN-CONTAINING PROTEIN 39 HOMOLOG-RELATED"/>
    <property type="match status" value="1"/>
</dbReference>
<feature type="domain" description="Heterokaryon incompatibility" evidence="1">
    <location>
        <begin position="44"/>
        <end position="194"/>
    </location>
</feature>
<gene>
    <name evidence="2" type="ORF">P171DRAFT_424929</name>
</gene>
<protein>
    <recommendedName>
        <fullName evidence="1">Heterokaryon incompatibility domain-containing protein</fullName>
    </recommendedName>
</protein>
<dbReference type="InterPro" id="IPR052895">
    <property type="entry name" value="HetReg/Transcr_Mod"/>
</dbReference>
<reference evidence="2" key="1">
    <citation type="journal article" date="2020" name="Stud. Mycol.">
        <title>101 Dothideomycetes genomes: a test case for predicting lifestyles and emergence of pathogens.</title>
        <authorList>
            <person name="Haridas S."/>
            <person name="Albert R."/>
            <person name="Binder M."/>
            <person name="Bloem J."/>
            <person name="Labutti K."/>
            <person name="Salamov A."/>
            <person name="Andreopoulos B."/>
            <person name="Baker S."/>
            <person name="Barry K."/>
            <person name="Bills G."/>
            <person name="Bluhm B."/>
            <person name="Cannon C."/>
            <person name="Castanera R."/>
            <person name="Culley D."/>
            <person name="Daum C."/>
            <person name="Ezra D."/>
            <person name="Gonzalez J."/>
            <person name="Henrissat B."/>
            <person name="Kuo A."/>
            <person name="Liang C."/>
            <person name="Lipzen A."/>
            <person name="Lutzoni F."/>
            <person name="Magnuson J."/>
            <person name="Mondo S."/>
            <person name="Nolan M."/>
            <person name="Ohm R."/>
            <person name="Pangilinan J."/>
            <person name="Park H.-J."/>
            <person name="Ramirez L."/>
            <person name="Alfaro M."/>
            <person name="Sun H."/>
            <person name="Tritt A."/>
            <person name="Yoshinaga Y."/>
            <person name="Zwiers L.-H."/>
            <person name="Turgeon B."/>
            <person name="Goodwin S."/>
            <person name="Spatafora J."/>
            <person name="Crous P."/>
            <person name="Grigoriev I."/>
        </authorList>
    </citation>
    <scope>NUCLEOTIDE SEQUENCE</scope>
    <source>
        <strain evidence="2">CBS 690.94</strain>
    </source>
</reference>
<dbReference type="Proteomes" id="UP000799764">
    <property type="component" value="Unassembled WGS sequence"/>
</dbReference>
<evidence type="ECO:0000313" key="2">
    <source>
        <dbReference type="EMBL" id="KAF2437955.1"/>
    </source>
</evidence>
<evidence type="ECO:0000313" key="3">
    <source>
        <dbReference type="Proteomes" id="UP000799764"/>
    </source>
</evidence>
<comment type="caution">
    <text evidence="2">The sequence shown here is derived from an EMBL/GenBank/DDBJ whole genome shotgun (WGS) entry which is preliminary data.</text>
</comment>
<dbReference type="OrthoDB" id="3548654at2759"/>